<feature type="compositionally biased region" description="Basic and acidic residues" evidence="16">
    <location>
        <begin position="169"/>
        <end position="198"/>
    </location>
</feature>
<dbReference type="FunFam" id="1.10.3260.10:FF:000001">
    <property type="entry name" value="DNA ligase"/>
    <property type="match status" value="1"/>
</dbReference>
<feature type="compositionally biased region" description="Basic residues" evidence="16">
    <location>
        <begin position="142"/>
        <end position="154"/>
    </location>
</feature>
<name>A0A2D0XI39_9BASI</name>
<dbReference type="Gene3D" id="3.30.470.30">
    <property type="entry name" value="DNA ligase/mRNA capping enzyme"/>
    <property type="match status" value="1"/>
</dbReference>
<dbReference type="PANTHER" id="PTHR45674:SF4">
    <property type="entry name" value="DNA LIGASE 1"/>
    <property type="match status" value="1"/>
</dbReference>
<protein>
    <recommendedName>
        <fullName evidence="14">DNA ligase</fullName>
        <ecNumber evidence="14">6.5.1.1</ecNumber>
    </recommendedName>
</protein>
<dbReference type="GO" id="GO:0005634">
    <property type="term" value="C:nucleus"/>
    <property type="evidence" value="ECO:0007669"/>
    <property type="project" value="UniProtKB-SubCell"/>
</dbReference>
<evidence type="ECO:0000256" key="15">
    <source>
        <dbReference type="RuleBase" id="RU004196"/>
    </source>
</evidence>
<dbReference type="GO" id="GO:0005524">
    <property type="term" value="F:ATP binding"/>
    <property type="evidence" value="ECO:0007669"/>
    <property type="project" value="UniProtKB-KW"/>
</dbReference>
<dbReference type="Gene3D" id="2.40.50.140">
    <property type="entry name" value="Nucleic acid-binding proteins"/>
    <property type="match status" value="1"/>
</dbReference>
<feature type="compositionally biased region" description="Basic and acidic residues" evidence="16">
    <location>
        <begin position="278"/>
        <end position="294"/>
    </location>
</feature>
<keyword evidence="8 14" id="KW-0067">ATP-binding</keyword>
<evidence type="ECO:0000256" key="7">
    <source>
        <dbReference type="ARBA" id="ARBA00022763"/>
    </source>
</evidence>
<evidence type="ECO:0000256" key="14">
    <source>
        <dbReference type="RuleBase" id="RU000617"/>
    </source>
</evidence>
<keyword evidence="12" id="KW-0131">Cell cycle</keyword>
<dbReference type="SUPFAM" id="SSF50249">
    <property type="entry name" value="Nucleic acid-binding proteins"/>
    <property type="match status" value="1"/>
</dbReference>
<dbReference type="InterPro" id="IPR012309">
    <property type="entry name" value="DNA_ligase_ATP-dep_C"/>
</dbReference>
<feature type="domain" description="ATP-dependent DNA ligase family profile" evidence="17">
    <location>
        <begin position="713"/>
        <end position="850"/>
    </location>
</feature>
<dbReference type="CDD" id="cd07969">
    <property type="entry name" value="OBF_DNA_ligase_I"/>
    <property type="match status" value="1"/>
</dbReference>
<dbReference type="InterPro" id="IPR000977">
    <property type="entry name" value="DNA_ligase_ATP-dep"/>
</dbReference>
<comment type="catalytic activity">
    <reaction evidence="13 14">
        <text>ATP + (deoxyribonucleotide)n-3'-hydroxyl + 5'-phospho-(deoxyribonucleotide)m = (deoxyribonucleotide)n+m + AMP + diphosphate.</text>
        <dbReference type="EC" id="6.5.1.1"/>
    </reaction>
</comment>
<dbReference type="GO" id="GO:1903461">
    <property type="term" value="P:Okazaki fragment processing involved in mitotic DNA replication"/>
    <property type="evidence" value="ECO:0007669"/>
    <property type="project" value="TreeGrafter"/>
</dbReference>
<feature type="compositionally biased region" description="Low complexity" evidence="16">
    <location>
        <begin position="211"/>
        <end position="224"/>
    </location>
</feature>
<evidence type="ECO:0000256" key="5">
    <source>
        <dbReference type="ARBA" id="ARBA00022705"/>
    </source>
</evidence>
<dbReference type="Pfam" id="PF04675">
    <property type="entry name" value="DNA_ligase_A_N"/>
    <property type="match status" value="1"/>
</dbReference>
<dbReference type="Gene3D" id="1.10.3260.10">
    <property type="entry name" value="DNA ligase, ATP-dependent, N-terminal domain"/>
    <property type="match status" value="1"/>
</dbReference>
<feature type="compositionally biased region" description="Acidic residues" evidence="16">
    <location>
        <begin position="76"/>
        <end position="90"/>
    </location>
</feature>
<evidence type="ECO:0000313" key="18">
    <source>
        <dbReference type="EMBL" id="ASF90244.1"/>
    </source>
</evidence>
<feature type="compositionally biased region" description="Polar residues" evidence="16">
    <location>
        <begin position="244"/>
        <end position="275"/>
    </location>
</feature>
<evidence type="ECO:0000256" key="11">
    <source>
        <dbReference type="ARBA" id="ARBA00023242"/>
    </source>
</evidence>
<feature type="compositionally biased region" description="Acidic residues" evidence="16">
    <location>
        <begin position="305"/>
        <end position="330"/>
    </location>
</feature>
<dbReference type="AlphaFoldDB" id="A0A2D0XI39"/>
<dbReference type="InterPro" id="IPR050191">
    <property type="entry name" value="ATP-dep_DNA_ligase"/>
</dbReference>
<dbReference type="GO" id="GO:0071897">
    <property type="term" value="P:DNA biosynthetic process"/>
    <property type="evidence" value="ECO:0007669"/>
    <property type="project" value="InterPro"/>
</dbReference>
<accession>A0A2D0XI39</accession>
<dbReference type="CDD" id="cd07900">
    <property type="entry name" value="Adenylation_DNA_ligase_I_Euk"/>
    <property type="match status" value="1"/>
</dbReference>
<feature type="region of interest" description="Disordered" evidence="16">
    <location>
        <begin position="991"/>
        <end position="1024"/>
    </location>
</feature>
<dbReference type="Pfam" id="PF04679">
    <property type="entry name" value="DNA_ligase_A_C"/>
    <property type="match status" value="1"/>
</dbReference>
<keyword evidence="5" id="KW-0235">DNA replication</keyword>
<evidence type="ECO:0000256" key="8">
    <source>
        <dbReference type="ARBA" id="ARBA00022840"/>
    </source>
</evidence>
<dbReference type="GO" id="GO:0003677">
    <property type="term" value="F:DNA binding"/>
    <property type="evidence" value="ECO:0007669"/>
    <property type="project" value="InterPro"/>
</dbReference>
<feature type="compositionally biased region" description="Polar residues" evidence="16">
    <location>
        <begin position="1011"/>
        <end position="1024"/>
    </location>
</feature>
<evidence type="ECO:0000256" key="13">
    <source>
        <dbReference type="ARBA" id="ARBA00034003"/>
    </source>
</evidence>
<evidence type="ECO:0000256" key="12">
    <source>
        <dbReference type="ARBA" id="ARBA00023306"/>
    </source>
</evidence>
<dbReference type="Pfam" id="PF01068">
    <property type="entry name" value="DNA_ligase_A_M"/>
    <property type="match status" value="1"/>
</dbReference>
<keyword evidence="3 14" id="KW-0436">Ligase</keyword>
<evidence type="ECO:0000256" key="6">
    <source>
        <dbReference type="ARBA" id="ARBA00022741"/>
    </source>
</evidence>
<feature type="region of interest" description="Disordered" evidence="16">
    <location>
        <begin position="32"/>
        <end position="98"/>
    </location>
</feature>
<dbReference type="InterPro" id="IPR012340">
    <property type="entry name" value="NA-bd_OB-fold"/>
</dbReference>
<evidence type="ECO:0000256" key="2">
    <source>
        <dbReference type="ARBA" id="ARBA00007572"/>
    </source>
</evidence>
<keyword evidence="7 14" id="KW-0227">DNA damage</keyword>
<feature type="region of interest" description="Disordered" evidence="16">
    <location>
        <begin position="338"/>
        <end position="357"/>
    </location>
</feature>
<dbReference type="SUPFAM" id="SSF117018">
    <property type="entry name" value="ATP-dependent DNA ligase DNA-binding domain"/>
    <property type="match status" value="1"/>
</dbReference>
<reference evidence="18" key="1">
    <citation type="submission" date="2016-10" db="EMBL/GenBank/DDBJ databases">
        <title>Phylogenomic data for the living fossil Bartheletia paradoxa suggests that the early evolutionary history of major basidiomycete lineages might not be bifurcate.</title>
        <authorList>
            <person name="Mishra B."/>
            <person name="Choi Y.-J."/>
            <person name="Bauer R."/>
            <person name="Thines M."/>
        </authorList>
    </citation>
    <scope>NUCLEOTIDE SEQUENCE</scope>
</reference>
<dbReference type="PANTHER" id="PTHR45674">
    <property type="entry name" value="DNA LIGASE 1/3 FAMILY MEMBER"/>
    <property type="match status" value="1"/>
</dbReference>
<evidence type="ECO:0000256" key="9">
    <source>
        <dbReference type="ARBA" id="ARBA00023172"/>
    </source>
</evidence>
<evidence type="ECO:0000256" key="10">
    <source>
        <dbReference type="ARBA" id="ARBA00023204"/>
    </source>
</evidence>
<evidence type="ECO:0000256" key="4">
    <source>
        <dbReference type="ARBA" id="ARBA00022618"/>
    </source>
</evidence>
<keyword evidence="10 14" id="KW-0234">DNA repair</keyword>
<gene>
    <name evidence="18" type="ORF">SPAR06216</name>
</gene>
<organism evidence="18">
    <name type="scientific">Bartheletia paradoxa</name>
    <dbReference type="NCBI Taxonomy" id="669517"/>
    <lineage>
        <taxon>Eukaryota</taxon>
        <taxon>Fungi</taxon>
        <taxon>Dikarya</taxon>
        <taxon>Basidiomycota</taxon>
        <taxon>Agaricomycotina</taxon>
        <taxon>Bartheletiomycetes</taxon>
        <taxon>Bartheletiales</taxon>
        <taxon>Bartheletiaceae</taxon>
        <taxon>Bartheletia</taxon>
    </lineage>
</organism>
<feature type="compositionally biased region" description="Acidic residues" evidence="16">
    <location>
        <begin position="159"/>
        <end position="168"/>
    </location>
</feature>
<feature type="compositionally biased region" description="Basic and acidic residues" evidence="16">
    <location>
        <begin position="36"/>
        <end position="55"/>
    </location>
</feature>
<dbReference type="GO" id="GO:0051301">
    <property type="term" value="P:cell division"/>
    <property type="evidence" value="ECO:0007669"/>
    <property type="project" value="UniProtKB-KW"/>
</dbReference>
<dbReference type="InterPro" id="IPR036599">
    <property type="entry name" value="DNA_ligase_N_sf"/>
</dbReference>
<evidence type="ECO:0000256" key="16">
    <source>
        <dbReference type="SAM" id="MobiDB-lite"/>
    </source>
</evidence>
<keyword evidence="9 14" id="KW-0233">DNA recombination</keyword>
<dbReference type="GO" id="GO:0003910">
    <property type="term" value="F:DNA ligase (ATP) activity"/>
    <property type="evidence" value="ECO:0007669"/>
    <property type="project" value="UniProtKB-EC"/>
</dbReference>
<dbReference type="PROSITE" id="PS00697">
    <property type="entry name" value="DNA_LIGASE_A1"/>
    <property type="match status" value="1"/>
</dbReference>
<dbReference type="SUPFAM" id="SSF56091">
    <property type="entry name" value="DNA ligase/mRNA capping enzyme, catalytic domain"/>
    <property type="match status" value="1"/>
</dbReference>
<proteinExistence type="inferred from homology"/>
<evidence type="ECO:0000259" key="17">
    <source>
        <dbReference type="PROSITE" id="PS50160"/>
    </source>
</evidence>
<dbReference type="NCBIfam" id="TIGR00574">
    <property type="entry name" value="dnl1"/>
    <property type="match status" value="1"/>
</dbReference>
<keyword evidence="11" id="KW-0539">Nucleus</keyword>
<dbReference type="EC" id="6.5.1.1" evidence="14"/>
<dbReference type="InterPro" id="IPR012310">
    <property type="entry name" value="DNA_ligase_ATP-dep_cent"/>
</dbReference>
<dbReference type="InterPro" id="IPR016059">
    <property type="entry name" value="DNA_ligase_ATP-dep_CS"/>
</dbReference>
<dbReference type="GO" id="GO:0005739">
    <property type="term" value="C:mitochondrion"/>
    <property type="evidence" value="ECO:0007669"/>
    <property type="project" value="TreeGrafter"/>
</dbReference>
<dbReference type="PROSITE" id="PS50160">
    <property type="entry name" value="DNA_LIGASE_A3"/>
    <property type="match status" value="1"/>
</dbReference>
<comment type="similarity">
    <text evidence="2 15">Belongs to the ATP-dependent DNA ligase family.</text>
</comment>
<dbReference type="GO" id="GO:0006281">
    <property type="term" value="P:DNA repair"/>
    <property type="evidence" value="ECO:0007669"/>
    <property type="project" value="UniProtKB-KW"/>
</dbReference>
<dbReference type="FunFam" id="3.30.470.30:FF:000016">
    <property type="entry name" value="DNA ligase"/>
    <property type="match status" value="1"/>
</dbReference>
<feature type="region of interest" description="Disordered" evidence="16">
    <location>
        <begin position="130"/>
        <end position="330"/>
    </location>
</feature>
<dbReference type="GO" id="GO:0006310">
    <property type="term" value="P:DNA recombination"/>
    <property type="evidence" value="ECO:0007669"/>
    <property type="project" value="UniProtKB-KW"/>
</dbReference>
<evidence type="ECO:0000256" key="3">
    <source>
        <dbReference type="ARBA" id="ARBA00022598"/>
    </source>
</evidence>
<keyword evidence="6 14" id="KW-0547">Nucleotide-binding</keyword>
<dbReference type="Gene3D" id="3.30.1490.70">
    <property type="match status" value="1"/>
</dbReference>
<dbReference type="EMBL" id="KY000298">
    <property type="protein sequence ID" value="ASF90244.1"/>
    <property type="molecule type" value="Genomic_DNA"/>
</dbReference>
<feature type="compositionally biased region" description="Low complexity" evidence="16">
    <location>
        <begin position="58"/>
        <end position="68"/>
    </location>
</feature>
<keyword evidence="4" id="KW-0132">Cell division</keyword>
<comment type="subcellular location">
    <subcellularLocation>
        <location evidence="1">Nucleus</location>
    </subcellularLocation>
</comment>
<dbReference type="InterPro" id="IPR012308">
    <property type="entry name" value="DNA_ligase_ATP-dep_N"/>
</dbReference>
<sequence length="1024" mass="112770">MVKPKSSAAPPKKQATLNKFFSSLPAAPAMQSTIEEGFRKMTKTDKARKELKEEVAVGESSGSGSGDVKAVKDEVKMEEEEEEEEEEEKEEVGRDDVLMVDAPLTKGASPHRSPPFAFFAYSTVVTVSSFTPTAENPTPSLPKRKAQPAKKKRRTIVDSSDESDCGEADEVKVKVESEKGSAKNMGENEKSELKEEKTPAAPTMGLFATRSPVKPSTPSSPSKSAIKFNTQPPSSPKDIKPKLSFTTTSHTSNLAAKSISTVSVLPVNSESKTSQTLKTDESSESKSKLKDSPGKKGKGKAKVEDGEDEEGEEEVIDDEEGESELDSEEEEGAAIIASRLTNSAGKKDPHDVPWKAGEPTPYASLAATFTAIESTTKRLEITEYLTRFFVHVIERTPEDLVKVVYLTVNRLCPAYEPLKLGIGESILTKAIASSYGRKTSDVKKEFQKTGDLGEVAMESRKKQKALFAPRPLSVQGVFKSLTEIANSSGHKAQDRKVGIINKLLAACKDQEAKYIIRSLEGKLRIRLAERTVTVSIAQAIILSNHKKEGKKISTEMMEEKMKQGTQTVKDIYAELPSHDKVIPTLLEFGIEGTRERCKLTPGIPLDPMLAKPTKAISEVLDRFEGKPFTSEYKYDGERAQIHLKEDGTVTVFSRNSENMSVKYPDVIAQLKNCIKPGVNSCILDSEAVAYDRESRRLLPFQELSRRKKVDVLVEDITIKVHLYAFDLIFLNGVSLLSEPLSRRRELLFENFLPVEHEFGFATSMNGTTVNEIQDFLDQSIVDGCEGLMVKMLEGEGSTYEPNHRSVNWLKLKKDYLDGLGDSLDLVVMGADEGRGKRKGVYGAFLLGCYNEDTGKYEAVCKTGTGFSDEALASHFAALEQHKVEGNKKSAYYEVGGANAQIWFEPAMVWEIHTADLSLSPEYAAAKDFTPGGRGISLRFPRFIKIRDEKDPMDATSSEAISKMYFAQATYHRKLSLFFSAAGSARNKISLSVDGQGHQGEPFSPRLPDSAMQRQHTSSSLLSPL</sequence>
<evidence type="ECO:0000256" key="1">
    <source>
        <dbReference type="ARBA" id="ARBA00004123"/>
    </source>
</evidence>
<dbReference type="PROSITE" id="PS00333">
    <property type="entry name" value="DNA_LIGASE_A2"/>
    <property type="match status" value="1"/>
</dbReference>
<dbReference type="FunFam" id="2.40.50.140:FF:000062">
    <property type="entry name" value="DNA ligase"/>
    <property type="match status" value="1"/>
</dbReference>